<evidence type="ECO:0000256" key="4">
    <source>
        <dbReference type="ARBA" id="ARBA00022989"/>
    </source>
</evidence>
<dbReference type="AlphaFoldDB" id="A0A1X9RQ48"/>
<keyword evidence="6 7" id="KW-0604">Photosystem II</keyword>
<keyword evidence="2 7" id="KW-0602">Photosynthesis</keyword>
<keyword evidence="8" id="KW-0934">Plastid</keyword>
<evidence type="ECO:0000313" key="8">
    <source>
        <dbReference type="EMBL" id="ARQ82292.1"/>
    </source>
</evidence>
<keyword evidence="8" id="KW-0150">Chloroplast</keyword>
<feature type="transmembrane region" description="Helical" evidence="7">
    <location>
        <begin position="6"/>
        <end position="27"/>
    </location>
</feature>
<geneLocation type="chloroplast" evidence="8"/>
<proteinExistence type="inferred from homology"/>
<evidence type="ECO:0000256" key="6">
    <source>
        <dbReference type="ARBA" id="ARBA00023276"/>
    </source>
</evidence>
<comment type="function">
    <text evidence="7">A core subunit of photosystem II (PSII), probably helps stabilize the reaction center.</text>
</comment>
<dbReference type="GO" id="GO:0015979">
    <property type="term" value="P:photosynthesis"/>
    <property type="evidence" value="ECO:0007669"/>
    <property type="project" value="UniProtKB-KW"/>
</dbReference>
<organism evidence="8">
    <name type="scientific">Ostreobium sp. HV05042</name>
    <dbReference type="NCBI Taxonomy" id="1979227"/>
    <lineage>
        <taxon>Eukaryota</taxon>
        <taxon>Viridiplantae</taxon>
        <taxon>Chlorophyta</taxon>
        <taxon>core chlorophytes</taxon>
        <taxon>Ulvophyceae</taxon>
        <taxon>TCBD clade</taxon>
        <taxon>Bryopsidales</taxon>
        <taxon>Ostreobineae</taxon>
        <taxon>Ostreobiaceae</taxon>
        <taxon>Ostreobium</taxon>
    </lineage>
</organism>
<dbReference type="HAMAP" id="MF_01329">
    <property type="entry name" value="PSII_Psb30_Ycf12"/>
    <property type="match status" value="1"/>
</dbReference>
<comment type="subcellular location">
    <subcellularLocation>
        <location evidence="1">Membrane</location>
        <topology evidence="1">Single-pass membrane protein</topology>
    </subcellularLocation>
    <subcellularLocation>
        <location evidence="7">Plastid</location>
        <location evidence="7">Chloroplast thylakoid membrane</location>
        <topology evidence="7">Single-pass membrane protein</topology>
    </subcellularLocation>
</comment>
<evidence type="ECO:0000256" key="5">
    <source>
        <dbReference type="ARBA" id="ARBA00023136"/>
    </source>
</evidence>
<gene>
    <name evidence="7 8" type="primary">psb30</name>
    <name evidence="7" type="synonym">ycf12</name>
</gene>
<evidence type="ECO:0000256" key="1">
    <source>
        <dbReference type="ARBA" id="ARBA00004167"/>
    </source>
</evidence>
<reference evidence="8" key="1">
    <citation type="journal article" date="2017" name="J. Phycol.">
        <title>Phylogenetic position of the coral symbiont Ostreobium (Ulvophyceae) inferred from chloroplast genome data.</title>
        <authorList>
            <person name="Verbruggen H."/>
            <person name="Marcelino V.R."/>
            <person name="Guiry M.D."/>
            <person name="Cremen M.C."/>
            <person name="Jackson C.J."/>
        </authorList>
    </citation>
    <scope>NUCLEOTIDE SEQUENCE</scope>
</reference>
<keyword evidence="4 7" id="KW-1133">Transmembrane helix</keyword>
<comment type="subunit">
    <text evidence="7">PSII is composed of 1 copy each of membrane proteins PsbA, PsbB, PsbC, PsbD, PsbE, PsbF, PsbH, PsbI, PsbJ, PsbK, PsbL, PsbM, PsbT, PsbX, PsbY, PsbZ, Psb30/Ycf12, peripheral proteins of the oxygen-evolving complex and a large number of cofactors. It forms dimeric complexes.</text>
</comment>
<sequence>MNIEIFLQLLSLLLVLALGPIIIVLLTSQKGNL</sequence>
<dbReference type="GO" id="GO:0009523">
    <property type="term" value="C:photosystem II"/>
    <property type="evidence" value="ECO:0007669"/>
    <property type="project" value="UniProtKB-KW"/>
</dbReference>
<evidence type="ECO:0000256" key="7">
    <source>
        <dbReference type="HAMAP-Rule" id="MF_01329"/>
    </source>
</evidence>
<keyword evidence="7" id="KW-0793">Thylakoid</keyword>
<dbReference type="GO" id="GO:0009535">
    <property type="term" value="C:chloroplast thylakoid membrane"/>
    <property type="evidence" value="ECO:0007669"/>
    <property type="project" value="UniProtKB-SubCell"/>
</dbReference>
<comment type="similarity">
    <text evidence="7">Belongs to the Psb30/Ycf12 family.</text>
</comment>
<keyword evidence="3 7" id="KW-0812">Transmembrane</keyword>
<keyword evidence="5 7" id="KW-0472">Membrane</keyword>
<protein>
    <recommendedName>
        <fullName evidence="7">Photosystem II reaction center protein Psb30</fullName>
    </recommendedName>
    <alternativeName>
        <fullName evidence="7">Photosystem II reaction center protein Ycf12</fullName>
    </alternativeName>
</protein>
<name>A0A1X9RQ48_9CHLO</name>
<evidence type="ECO:0000256" key="2">
    <source>
        <dbReference type="ARBA" id="ARBA00022531"/>
    </source>
</evidence>
<dbReference type="EMBL" id="KY509314">
    <property type="protein sequence ID" value="ARQ82292.1"/>
    <property type="molecule type" value="Genomic_DNA"/>
</dbReference>
<dbReference type="InterPro" id="IPR010284">
    <property type="entry name" value="PSII_Ycf12_core-subunit"/>
</dbReference>
<evidence type="ECO:0000256" key="3">
    <source>
        <dbReference type="ARBA" id="ARBA00022692"/>
    </source>
</evidence>
<dbReference type="Pfam" id="PF05969">
    <property type="entry name" value="PSII_Ycf12"/>
    <property type="match status" value="1"/>
</dbReference>
<accession>A0A1X9RQ48</accession>